<protein>
    <recommendedName>
        <fullName evidence="1">tRNA-modifying protein YgfZ-like beta-barrel domain-containing protein</fullName>
    </recommendedName>
</protein>
<dbReference type="Gene3D" id="2.40.30.160">
    <property type="match status" value="1"/>
</dbReference>
<feature type="domain" description="tRNA-modifying protein YgfZ-like beta-barrel" evidence="1">
    <location>
        <begin position="258"/>
        <end position="306"/>
    </location>
</feature>
<dbReference type="Proteomes" id="UP000298782">
    <property type="component" value="Chromosome"/>
</dbReference>
<dbReference type="Pfam" id="PF21130">
    <property type="entry name" value="YgfZ_barrel"/>
    <property type="match status" value="1"/>
</dbReference>
<dbReference type="PANTHER" id="PTHR22602">
    <property type="entry name" value="TRANSFERASE CAF17, MITOCHONDRIAL-RELATED"/>
    <property type="match status" value="1"/>
</dbReference>
<gene>
    <name evidence="2" type="ORF">D9V80_01695</name>
</gene>
<dbReference type="OrthoDB" id="9796287at2"/>
<dbReference type="Gene3D" id="3.30.70.1400">
    <property type="entry name" value="Aminomethyltransferase beta-barrel domains"/>
    <property type="match status" value="1"/>
</dbReference>
<dbReference type="PANTHER" id="PTHR22602:SF0">
    <property type="entry name" value="TRANSFERASE CAF17, MITOCHONDRIAL-RELATED"/>
    <property type="match status" value="1"/>
</dbReference>
<reference evidence="2 3" key="1">
    <citation type="submission" date="2018-12" db="EMBL/GenBank/DDBJ databases">
        <authorList>
            <person name="Chong R.A."/>
        </authorList>
    </citation>
    <scope>NUCLEOTIDE SEQUENCE [LARGE SCALE GENOMIC DNA]</scope>
    <source>
        <strain evidence="2 3">Tca</strain>
    </source>
</reference>
<dbReference type="EMBL" id="CP034852">
    <property type="protein sequence ID" value="QCI26860.1"/>
    <property type="molecule type" value="Genomic_DNA"/>
</dbReference>
<reference evidence="2 3" key="2">
    <citation type="submission" date="2019-05" db="EMBL/GenBank/DDBJ databases">
        <title>Genome evolution of the obligate endosymbiont Buchnera aphidicola.</title>
        <authorList>
            <person name="Moran N.A."/>
        </authorList>
    </citation>
    <scope>NUCLEOTIDE SEQUENCE [LARGE SCALE GENOMIC DNA]</scope>
    <source>
        <strain evidence="2 3">Tca</strain>
    </source>
</reference>
<evidence type="ECO:0000313" key="2">
    <source>
        <dbReference type="EMBL" id="QCI26860.1"/>
    </source>
</evidence>
<organism evidence="2 3">
    <name type="scientific">Buchnera aphidicola</name>
    <name type="common">Thelaxes californica</name>
    <dbReference type="NCBI Taxonomy" id="1315998"/>
    <lineage>
        <taxon>Bacteria</taxon>
        <taxon>Pseudomonadati</taxon>
        <taxon>Pseudomonadota</taxon>
        <taxon>Gammaproteobacteria</taxon>
        <taxon>Enterobacterales</taxon>
        <taxon>Erwiniaceae</taxon>
        <taxon>Buchnera</taxon>
    </lineage>
</organism>
<dbReference type="Gene3D" id="3.30.70.1630">
    <property type="match status" value="1"/>
</dbReference>
<dbReference type="InterPro" id="IPR017703">
    <property type="entry name" value="YgfZ/GCV_T_CS"/>
</dbReference>
<name>A0A4D6YLH2_9GAMM</name>
<evidence type="ECO:0000259" key="1">
    <source>
        <dbReference type="Pfam" id="PF21130"/>
    </source>
</evidence>
<dbReference type="SUPFAM" id="SSF103025">
    <property type="entry name" value="Folate-binding domain"/>
    <property type="match status" value="1"/>
</dbReference>
<dbReference type="RefSeq" id="WP_158353618.1">
    <property type="nucleotide sequence ID" value="NZ_CP034852.1"/>
</dbReference>
<dbReference type="AlphaFoldDB" id="A0A4D6YLH2"/>
<dbReference type="NCBIfam" id="TIGR03317">
    <property type="entry name" value="ygfZ_signature"/>
    <property type="match status" value="1"/>
</dbReference>
<dbReference type="InterPro" id="IPR045179">
    <property type="entry name" value="YgfZ/GcvT"/>
</dbReference>
<dbReference type="InterPro" id="IPR029043">
    <property type="entry name" value="GcvT/YgfZ_C"/>
</dbReference>
<dbReference type="GO" id="GO:0016226">
    <property type="term" value="P:iron-sulfur cluster assembly"/>
    <property type="evidence" value="ECO:0007669"/>
    <property type="project" value="TreeGrafter"/>
</dbReference>
<proteinExistence type="predicted"/>
<dbReference type="InterPro" id="IPR048451">
    <property type="entry name" value="YgfZ_barrel"/>
</dbReference>
<dbReference type="SUPFAM" id="SSF101790">
    <property type="entry name" value="Aminomethyltransferase beta-barrel domain"/>
    <property type="match status" value="1"/>
</dbReference>
<accession>A0A4D6YLH2</accession>
<keyword evidence="3" id="KW-1185">Reference proteome</keyword>
<evidence type="ECO:0000313" key="3">
    <source>
        <dbReference type="Proteomes" id="UP000298782"/>
    </source>
</evidence>
<sequence>MKKKLLFNNIFLTDWTCISVQGVDAACFLQNMFSININNVKKNEYAIGSHCNVHGKLLSIFIIFHYKTGYAYIQRSSVTQYQISELKKCSIFYNLSIIELNQYILLGIKGNSIQQYFNFNSTMFFKKNNIITSCQEGLIFNLDIIKKRFLVLLKKEYIKYIQNTYHLLKKVCSNNIWLSLDIQSGIPIIDQNNYAKIIALNTNLVKLKGIDFKKGCYYGQEAIARLYFKGKIKYSLYWLISTSSGSFDIELTNFFQFQGSYIEIQRDNDWLIIGTILSVSQTLKKEIWVQCILRKNLDHLNNLRIQGVSNIFFKIKKEF</sequence>